<comment type="caution">
    <text evidence="1">The sequence shown here is derived from an EMBL/GenBank/DDBJ whole genome shotgun (WGS) entry which is preliminary data.</text>
</comment>
<name>A0A644ZAX9_9ZZZZ</name>
<proteinExistence type="predicted"/>
<organism evidence="1">
    <name type="scientific">bioreactor metagenome</name>
    <dbReference type="NCBI Taxonomy" id="1076179"/>
    <lineage>
        <taxon>unclassified sequences</taxon>
        <taxon>metagenomes</taxon>
        <taxon>ecological metagenomes</taxon>
    </lineage>
</organism>
<dbReference type="EMBL" id="VSSQ01007162">
    <property type="protein sequence ID" value="MPM35044.1"/>
    <property type="molecule type" value="Genomic_DNA"/>
</dbReference>
<accession>A0A644ZAX9</accession>
<reference evidence="1" key="1">
    <citation type="submission" date="2019-08" db="EMBL/GenBank/DDBJ databases">
        <authorList>
            <person name="Kucharzyk K."/>
            <person name="Murdoch R.W."/>
            <person name="Higgins S."/>
            <person name="Loffler F."/>
        </authorList>
    </citation>
    <scope>NUCLEOTIDE SEQUENCE</scope>
</reference>
<sequence length="985" mass="102304">MLLGALGYDGVQEGFTGSGWTMNVAKLGNTAGLFNDFATAFSGNAGVTREQACLLALNTLKATEVQYTGGTNITTTTGNATTNVSTQKERSYVTSNNTKINANIKGQDQGNTSAYLTLQFGEEHFADLKLVQGTVSDSFGRPSNQWNYKNVKVGTYAKTADFTFTTTASGDTAADKVKDMGIKDYTVASGVKAIVNGATGASISSVTDIPALMGKGTLVQLYISDTTANQITDVVVVRTQLMQVNAVKSDSVTLKKVESTGVAVAAVKDGDDTYKALSGLKADDYVLVVPVEDTIGNYIVDSVSIPQSVTGKLSKITLNSTNDVTGISVADTAYKMSALWSSEDGELKANTSLTSNKEATAYLDTYGFAIYVKNVIASNSVIVIDEIYSSLVDGKIVKTAKGWDTNGNALSLNLGTATVTAVAGDVCEYAVTTSNNAEYVLLSAPSALVKTTAKTYVQAGDTRLDTNGSTTGGLTTEYFDSNVKFLFVSKDSSDDVTGITVKAGVSEVGSTTDTSKQYALSYVLNKDKDKIIAVVVPNDDDAAVTANLIYISKVEGYQTVDGTSRSVFTAYIDGVKTEGCIASKNNAAVGFFTYSKNDSTGVYTLSSYTQKATKATSVLKDVPVTSSSVINKTYIPVASTITGTVAKELNAKNATVIDLTESGKNYASLKDMVEDTTTTGFTVSLVYNDSTNTGAGTVSYVYVTARTAAYVPVVGGKYSSLVDQTVTAANGLSNLDMSSVAYSINSSYAITMNVAAGVNLQTQVKEFLAYKGYTNIGNMSWVAAGHYEITATNPDGIVVTLTLAAPDNTNTYALVTVGTTKMYKVATTTVAGLTINSNDGKSYVKVTSSANTVSFELNNAATVVVNGSTYATDKFVAVTMDPVAGTPASLNGNTVTATVPANTFVKVGEKAIVTLGVTPADPAANVTASVTGIISATGATAASDLDSATEIIANNTAVIVAGKTSVEVTLTNNTAAAVALTLTVA</sequence>
<protein>
    <submittedName>
        <fullName evidence="1">Uncharacterized protein</fullName>
    </submittedName>
</protein>
<gene>
    <name evidence="1" type="ORF">SDC9_81634</name>
</gene>
<evidence type="ECO:0000313" key="1">
    <source>
        <dbReference type="EMBL" id="MPM35044.1"/>
    </source>
</evidence>
<dbReference type="AlphaFoldDB" id="A0A644ZAX9"/>